<keyword evidence="1" id="KW-0472">Membrane</keyword>
<feature type="transmembrane region" description="Helical" evidence="1">
    <location>
        <begin position="6"/>
        <end position="22"/>
    </location>
</feature>
<dbReference type="Proteomes" id="UP000243784">
    <property type="component" value="Chromosome"/>
</dbReference>
<keyword evidence="3" id="KW-1185">Reference proteome</keyword>
<dbReference type="EMBL" id="CP015208">
    <property type="protein sequence ID" value="AOY55799.1"/>
    <property type="molecule type" value="Genomic_DNA"/>
</dbReference>
<dbReference type="KEGG" id="rpla:A4Z71_02035"/>
<evidence type="ECO:0000313" key="3">
    <source>
        <dbReference type="Proteomes" id="UP000243784"/>
    </source>
</evidence>
<dbReference type="AlphaFoldDB" id="A0A1D9DYC5"/>
<dbReference type="InterPro" id="IPR046177">
    <property type="entry name" value="DUF6186"/>
</dbReference>
<keyword evidence="1" id="KW-1133">Transmembrane helix</keyword>
<evidence type="ECO:0000313" key="2">
    <source>
        <dbReference type="EMBL" id="AOY55799.1"/>
    </source>
</evidence>
<sequence length="63" mass="7342">MSIPEIEYSVLVVLGVFLWLAGRSKRIAIAPLGDLVARIMHHRNTRLALVVVWWWLGWHFFTV</sequence>
<feature type="transmembrane region" description="Helical" evidence="1">
    <location>
        <begin position="43"/>
        <end position="61"/>
    </location>
</feature>
<dbReference type="STRING" id="535712.A4Z71_02035"/>
<proteinExistence type="predicted"/>
<gene>
    <name evidence="2" type="ORF">A4Z71_02035</name>
</gene>
<dbReference type="OrthoDB" id="5124775at2"/>
<organism evidence="2 3">
    <name type="scientific">Candidatus Rhodoluna planktonica</name>
    <dbReference type="NCBI Taxonomy" id="535712"/>
    <lineage>
        <taxon>Bacteria</taxon>
        <taxon>Bacillati</taxon>
        <taxon>Actinomycetota</taxon>
        <taxon>Actinomycetes</taxon>
        <taxon>Micrococcales</taxon>
        <taxon>Microbacteriaceae</taxon>
        <taxon>Luna cluster</taxon>
        <taxon>Luna-1 subcluster</taxon>
        <taxon>Rhodoluna</taxon>
    </lineage>
</organism>
<accession>A0A1D9DYC5</accession>
<protein>
    <submittedName>
        <fullName evidence="2">Uncharacterized protein</fullName>
    </submittedName>
</protein>
<evidence type="ECO:0000256" key="1">
    <source>
        <dbReference type="SAM" id="Phobius"/>
    </source>
</evidence>
<reference evidence="2 3" key="1">
    <citation type="journal article" date="2016" name="Biochim. Biophys. Acta">
        <title>Photochemical characterization of actinorhodopsin and its functional existence in the natural host.</title>
        <authorList>
            <person name="Nakamura S."/>
            <person name="Kikukawa T."/>
            <person name="Tamogami J."/>
            <person name="Kamiya M."/>
            <person name="Aizawa T."/>
            <person name="Hahn M.W."/>
            <person name="Ihara K."/>
            <person name="Kamo N."/>
            <person name="Demura M."/>
        </authorList>
    </citation>
    <scope>NUCLEOTIDE SEQUENCE [LARGE SCALE GENOMIC DNA]</scope>
    <source>
        <strain evidence="2 3">MWH-Dar1</strain>
    </source>
</reference>
<keyword evidence="1" id="KW-0812">Transmembrane</keyword>
<dbReference type="Pfam" id="PF19684">
    <property type="entry name" value="DUF6186"/>
    <property type="match status" value="1"/>
</dbReference>
<name>A0A1D9DYC5_9MICO</name>
<dbReference type="RefSeq" id="WP_070954311.1">
    <property type="nucleotide sequence ID" value="NZ_CP015208.1"/>
</dbReference>